<keyword evidence="3 6" id="KW-1015">Disulfide bond</keyword>
<dbReference type="InterPro" id="IPR001211">
    <property type="entry name" value="PLA2"/>
</dbReference>
<evidence type="ECO:0000256" key="8">
    <source>
        <dbReference type="RuleBase" id="RU361236"/>
    </source>
</evidence>
<feature type="binding site" evidence="5">
    <location>
        <position position="56"/>
    </location>
    <ligand>
        <name>Ca(2+)</name>
        <dbReference type="ChEBI" id="CHEBI:29108"/>
    </ligand>
</feature>
<dbReference type="Pfam" id="PF00068">
    <property type="entry name" value="Phospholip_A2_1"/>
    <property type="match status" value="1"/>
</dbReference>
<dbReference type="OMA" id="KEAAQCW"/>
<feature type="signal peptide" evidence="8">
    <location>
        <begin position="1"/>
        <end position="20"/>
    </location>
</feature>
<evidence type="ECO:0000256" key="7">
    <source>
        <dbReference type="RuleBase" id="RU003654"/>
    </source>
</evidence>
<evidence type="ECO:0000259" key="9">
    <source>
        <dbReference type="SMART" id="SM00085"/>
    </source>
</evidence>
<dbReference type="PRINTS" id="PR00389">
    <property type="entry name" value="PHPHLIPASEA2"/>
</dbReference>
<evidence type="ECO:0000313" key="10">
    <source>
        <dbReference type="Proteomes" id="UP001652622"/>
    </source>
</evidence>
<dbReference type="KEGG" id="pgut:117662388"/>
<dbReference type="RefSeq" id="XP_034267693.1">
    <property type="nucleotide sequence ID" value="XM_034411802.2"/>
</dbReference>
<dbReference type="SMART" id="SM00085">
    <property type="entry name" value="PA2c"/>
    <property type="match status" value="1"/>
</dbReference>
<evidence type="ECO:0000256" key="6">
    <source>
        <dbReference type="PIRSR" id="PIRSR601211-3"/>
    </source>
</evidence>
<dbReference type="PANTHER" id="PTHR11716:SF4">
    <property type="entry name" value="GROUP 10 SECRETORY PHOSPHOLIPASE A2"/>
    <property type="match status" value="1"/>
</dbReference>
<feature type="chain" id="PRO_5028514615" evidence="8">
    <location>
        <begin position="21"/>
        <end position="154"/>
    </location>
</feature>
<dbReference type="GO" id="GO:0050482">
    <property type="term" value="P:arachidonate secretion"/>
    <property type="evidence" value="ECO:0007669"/>
    <property type="project" value="InterPro"/>
</dbReference>
<dbReference type="Gene3D" id="1.20.90.10">
    <property type="entry name" value="Phospholipase A2 domain"/>
    <property type="match status" value="1"/>
</dbReference>
<evidence type="ECO:0000256" key="4">
    <source>
        <dbReference type="PIRSR" id="PIRSR601211-1"/>
    </source>
</evidence>
<feature type="disulfide bond" evidence="6">
    <location>
        <begin position="70"/>
        <end position="125"/>
    </location>
</feature>
<keyword evidence="10" id="KW-1185">Reference proteome</keyword>
<feature type="disulfide bond" evidence="6">
    <location>
        <begin position="55"/>
        <end position="71"/>
    </location>
</feature>
<dbReference type="FunFam" id="1.20.90.10:FF:000001">
    <property type="entry name" value="Basic phospholipase A2 homolog"/>
    <property type="match status" value="1"/>
</dbReference>
<feature type="disulfide bond" evidence="6">
    <location>
        <begin position="77"/>
        <end position="118"/>
    </location>
</feature>
<evidence type="ECO:0000256" key="3">
    <source>
        <dbReference type="ARBA" id="ARBA00023157"/>
    </source>
</evidence>
<evidence type="ECO:0000256" key="1">
    <source>
        <dbReference type="ARBA" id="ARBA00004613"/>
    </source>
</evidence>
<comment type="similarity">
    <text evidence="7">Belongs to the phospholipase A2 family.</text>
</comment>
<dbReference type="Proteomes" id="UP001652622">
    <property type="component" value="Unplaced"/>
</dbReference>
<feature type="active site" evidence="4">
    <location>
        <position position="74"/>
    </location>
</feature>
<accession>A0A6P9B9Z0</accession>
<feature type="binding site" evidence="5">
    <location>
        <position position="54"/>
    </location>
    <ligand>
        <name>Ca(2+)</name>
        <dbReference type="ChEBI" id="CHEBI:29108"/>
    </ligand>
</feature>
<feature type="binding site" evidence="5">
    <location>
        <position position="75"/>
    </location>
    <ligand>
        <name>Ca(2+)</name>
        <dbReference type="ChEBI" id="CHEBI:29108"/>
    </ligand>
</feature>
<dbReference type="AlphaFoldDB" id="A0A6P9B9Z0"/>
<reference evidence="11" key="1">
    <citation type="submission" date="2025-08" db="UniProtKB">
        <authorList>
            <consortium name="RefSeq"/>
        </authorList>
    </citation>
    <scope>IDENTIFICATION</scope>
    <source>
        <tissue evidence="11">Blood</tissue>
    </source>
</reference>
<sequence>MEHRLVTLLLFQAVWNGVLGKNHFVNKRGLIELYGTLKCGTSRFSLAYVGYGCYCGPGGRGWPKDETDWCCHRHDCCYDFAQRQGCNPITDRYKWTCQDNTVICDAALNRCQNIICQCDKEAAWCWRFASFNQRYILWPNYLCGQIYPLCCYRH</sequence>
<proteinExistence type="inferred from homology"/>
<dbReference type="InterPro" id="IPR033112">
    <property type="entry name" value="PLA2_Asp_AS"/>
</dbReference>
<protein>
    <submittedName>
        <fullName evidence="11">Phospholipase A2-like isoform X1</fullName>
    </submittedName>
</protein>
<dbReference type="InterPro" id="IPR036444">
    <property type="entry name" value="PLipase_A2_dom_sf"/>
</dbReference>
<dbReference type="GO" id="GO:0006644">
    <property type="term" value="P:phospholipid metabolic process"/>
    <property type="evidence" value="ECO:0007669"/>
    <property type="project" value="InterPro"/>
</dbReference>
<dbReference type="PROSITE" id="PS00118">
    <property type="entry name" value="PA2_HIS"/>
    <property type="match status" value="1"/>
</dbReference>
<comment type="subcellular location">
    <subcellularLocation>
        <location evidence="1 8">Secreted</location>
    </subcellularLocation>
</comment>
<dbReference type="GeneID" id="117662388"/>
<keyword evidence="2 8" id="KW-0964">Secreted</keyword>
<keyword evidence="8" id="KW-0732">Signal</keyword>
<name>A0A6P9B9Z0_PANGU</name>
<evidence type="ECO:0000256" key="2">
    <source>
        <dbReference type="ARBA" id="ARBA00022525"/>
    </source>
</evidence>
<gene>
    <name evidence="11" type="primary">LOC117662388</name>
</gene>
<dbReference type="GO" id="GO:0005509">
    <property type="term" value="F:calcium ion binding"/>
    <property type="evidence" value="ECO:0007669"/>
    <property type="project" value="InterPro"/>
</dbReference>
<dbReference type="GO" id="GO:0005576">
    <property type="term" value="C:extracellular region"/>
    <property type="evidence" value="ECO:0007669"/>
    <property type="project" value="UniProtKB-SubCell"/>
</dbReference>
<organism evidence="10 11">
    <name type="scientific">Pantherophis guttatus</name>
    <name type="common">Corn snake</name>
    <name type="synonym">Elaphe guttata</name>
    <dbReference type="NCBI Taxonomy" id="94885"/>
    <lineage>
        <taxon>Eukaryota</taxon>
        <taxon>Metazoa</taxon>
        <taxon>Chordata</taxon>
        <taxon>Craniata</taxon>
        <taxon>Vertebrata</taxon>
        <taxon>Euteleostomi</taxon>
        <taxon>Lepidosauria</taxon>
        <taxon>Squamata</taxon>
        <taxon>Bifurcata</taxon>
        <taxon>Unidentata</taxon>
        <taxon>Episquamata</taxon>
        <taxon>Toxicofera</taxon>
        <taxon>Serpentes</taxon>
        <taxon>Colubroidea</taxon>
        <taxon>Colubridae</taxon>
        <taxon>Colubrinae</taxon>
        <taxon>Pantherophis</taxon>
    </lineage>
</organism>
<dbReference type="SUPFAM" id="SSF48619">
    <property type="entry name" value="Phospholipase A2, PLA2"/>
    <property type="match status" value="1"/>
</dbReference>
<dbReference type="PROSITE" id="PS00119">
    <property type="entry name" value="PA2_ASP"/>
    <property type="match status" value="1"/>
</dbReference>
<keyword evidence="5" id="KW-0479">Metal-binding</keyword>
<evidence type="ECO:0000313" key="11">
    <source>
        <dbReference type="RefSeq" id="XP_034267693.1"/>
    </source>
</evidence>
<feature type="disulfide bond" evidence="6">
    <location>
        <begin position="104"/>
        <end position="116"/>
    </location>
</feature>
<dbReference type="InParanoid" id="A0A6P9B9Z0"/>
<dbReference type="GO" id="GO:0016042">
    <property type="term" value="P:lipid catabolic process"/>
    <property type="evidence" value="ECO:0007669"/>
    <property type="project" value="InterPro"/>
</dbReference>
<feature type="binding site" evidence="5">
    <location>
        <position position="58"/>
    </location>
    <ligand>
        <name>Ca(2+)</name>
        <dbReference type="ChEBI" id="CHEBI:29108"/>
    </ligand>
</feature>
<dbReference type="PANTHER" id="PTHR11716">
    <property type="entry name" value="PHOSPHOLIPASE A2 FAMILY MEMBER"/>
    <property type="match status" value="1"/>
</dbReference>
<dbReference type="InterPro" id="IPR033113">
    <property type="entry name" value="PLA2_histidine"/>
</dbReference>
<feature type="domain" description="Phospholipase A2-like central" evidence="9">
    <location>
        <begin position="29"/>
        <end position="144"/>
    </location>
</feature>
<comment type="cofactor">
    <cofactor evidence="5">
        <name>Ca(2+)</name>
        <dbReference type="ChEBI" id="CHEBI:29108"/>
    </cofactor>
    <text evidence="5">Binds 1 Ca(2+) ion per subunit.</text>
</comment>
<dbReference type="GO" id="GO:0047498">
    <property type="term" value="F:calcium-dependent phospholipase A2 activity"/>
    <property type="evidence" value="ECO:0007669"/>
    <property type="project" value="TreeGrafter"/>
</dbReference>
<keyword evidence="5" id="KW-0106">Calcium</keyword>
<evidence type="ECO:0000256" key="5">
    <source>
        <dbReference type="PIRSR" id="PIRSR601211-2"/>
    </source>
</evidence>
<feature type="disulfide bond" evidence="6">
    <location>
        <begin position="86"/>
        <end position="111"/>
    </location>
</feature>
<dbReference type="CDD" id="cd00125">
    <property type="entry name" value="PLA2c"/>
    <property type="match status" value="1"/>
</dbReference>
<dbReference type="InterPro" id="IPR016090">
    <property type="entry name" value="PLA2-like_dom"/>
</dbReference>
<feature type="active site" evidence="4">
    <location>
        <position position="119"/>
    </location>
</feature>
<dbReference type="GO" id="GO:0005543">
    <property type="term" value="F:phospholipid binding"/>
    <property type="evidence" value="ECO:0007669"/>
    <property type="project" value="TreeGrafter"/>
</dbReference>